<keyword evidence="6" id="KW-1185">Reference proteome</keyword>
<keyword evidence="3" id="KW-0547">Nucleotide-binding</keyword>
<reference evidence="5 6" key="1">
    <citation type="journal article" date="2017" name="Nat. Commun.">
        <title>Genome assembly with in vitro proximity ligation data and whole-genome triplication in lettuce.</title>
        <authorList>
            <person name="Reyes-Chin-Wo S."/>
            <person name="Wang Z."/>
            <person name="Yang X."/>
            <person name="Kozik A."/>
            <person name="Arikit S."/>
            <person name="Song C."/>
            <person name="Xia L."/>
            <person name="Froenicke L."/>
            <person name="Lavelle D.O."/>
            <person name="Truco M.J."/>
            <person name="Xia R."/>
            <person name="Zhu S."/>
            <person name="Xu C."/>
            <person name="Xu H."/>
            <person name="Xu X."/>
            <person name="Cox K."/>
            <person name="Korf I."/>
            <person name="Meyers B.C."/>
            <person name="Michelmore R.W."/>
        </authorList>
    </citation>
    <scope>NUCLEOTIDE SEQUENCE [LARGE SCALE GENOMIC DNA]</scope>
    <source>
        <strain evidence="6">cv. Salinas</strain>
        <tissue evidence="5">Seedlings</tissue>
    </source>
</reference>
<dbReference type="GO" id="GO:0005524">
    <property type="term" value="F:ATP binding"/>
    <property type="evidence" value="ECO:0007669"/>
    <property type="project" value="UniProtKB-KW"/>
</dbReference>
<dbReference type="EMBL" id="NBSK02000008">
    <property type="protein sequence ID" value="KAJ0190061.1"/>
    <property type="molecule type" value="Genomic_DNA"/>
</dbReference>
<evidence type="ECO:0000256" key="2">
    <source>
        <dbReference type="ARBA" id="ARBA00022598"/>
    </source>
</evidence>
<dbReference type="Pfam" id="PF04107">
    <property type="entry name" value="GCS2"/>
    <property type="match status" value="1"/>
</dbReference>
<comment type="caution">
    <text evidence="5">The sequence shown here is derived from an EMBL/GenBank/DDBJ whole genome shotgun (WGS) entry which is preliminary data.</text>
</comment>
<dbReference type="PANTHER" id="PTHR34378:SF1">
    <property type="entry name" value="GLUTAMATE--CYSTEINE LIGASE, CHLOROPLASTIC"/>
    <property type="match status" value="1"/>
</dbReference>
<evidence type="ECO:0000313" key="6">
    <source>
        <dbReference type="Proteomes" id="UP000235145"/>
    </source>
</evidence>
<dbReference type="PANTHER" id="PTHR34378">
    <property type="entry name" value="GLUTAMATE--CYSTEINE LIGASE, CHLOROPLASTIC"/>
    <property type="match status" value="1"/>
</dbReference>
<evidence type="ECO:0000313" key="5">
    <source>
        <dbReference type="EMBL" id="KAJ0190061.1"/>
    </source>
</evidence>
<organism evidence="5 6">
    <name type="scientific">Lactuca sativa</name>
    <name type="common">Garden lettuce</name>
    <dbReference type="NCBI Taxonomy" id="4236"/>
    <lineage>
        <taxon>Eukaryota</taxon>
        <taxon>Viridiplantae</taxon>
        <taxon>Streptophyta</taxon>
        <taxon>Embryophyta</taxon>
        <taxon>Tracheophyta</taxon>
        <taxon>Spermatophyta</taxon>
        <taxon>Magnoliopsida</taxon>
        <taxon>eudicotyledons</taxon>
        <taxon>Gunneridae</taxon>
        <taxon>Pentapetalae</taxon>
        <taxon>asterids</taxon>
        <taxon>campanulids</taxon>
        <taxon>Asterales</taxon>
        <taxon>Asteraceae</taxon>
        <taxon>Cichorioideae</taxon>
        <taxon>Cichorieae</taxon>
        <taxon>Lactucinae</taxon>
        <taxon>Lactuca</taxon>
    </lineage>
</organism>
<protein>
    <recommendedName>
        <fullName evidence="1">glutamate--cysteine ligase</fullName>
        <ecNumber evidence="1">6.3.2.2</ecNumber>
    </recommendedName>
</protein>
<dbReference type="GO" id="GO:0006750">
    <property type="term" value="P:glutathione biosynthetic process"/>
    <property type="evidence" value="ECO:0007669"/>
    <property type="project" value="InterPro"/>
</dbReference>
<dbReference type="AlphaFoldDB" id="A0A9R1UNH3"/>
<dbReference type="SUPFAM" id="SSF55931">
    <property type="entry name" value="Glutamine synthetase/guanido kinase"/>
    <property type="match status" value="1"/>
</dbReference>
<dbReference type="EC" id="6.3.2.2" evidence="1"/>
<dbReference type="Gene3D" id="3.30.590.20">
    <property type="match status" value="1"/>
</dbReference>
<dbReference type="GO" id="GO:0004357">
    <property type="term" value="F:glutamate-cysteine ligase activity"/>
    <property type="evidence" value="ECO:0007669"/>
    <property type="project" value="UniProtKB-EC"/>
</dbReference>
<evidence type="ECO:0000256" key="3">
    <source>
        <dbReference type="ARBA" id="ARBA00022741"/>
    </source>
</evidence>
<keyword evidence="2" id="KW-0436">Ligase</keyword>
<gene>
    <name evidence="5" type="ORF">LSAT_V11C800426310</name>
</gene>
<accession>A0A9R1UNH3</accession>
<proteinExistence type="predicted"/>
<sequence>MTCDSSSKSSQKMHHEDAIAVKSKRGNQVVVVASPPTEDAVVAIDPLTKEDLVWYLASGCKPKENWRIGVEHEKFGFELKTLKPMTISLEPGDQFELSGAPLETLHQTCAEVKAVAEEMGIGFIGIGFQPKLKRNDIPIVPKRVYSCSSFHATFLSHQKDLIVNSPEAACVAYTI</sequence>
<dbReference type="InterPro" id="IPR006336">
    <property type="entry name" value="GCS2"/>
</dbReference>
<dbReference type="InterPro" id="IPR014746">
    <property type="entry name" value="Gln_synth/guanido_kin_cat_dom"/>
</dbReference>
<evidence type="ECO:0000256" key="4">
    <source>
        <dbReference type="ARBA" id="ARBA00022840"/>
    </source>
</evidence>
<dbReference type="Proteomes" id="UP000235145">
    <property type="component" value="Unassembled WGS sequence"/>
</dbReference>
<evidence type="ECO:0000256" key="1">
    <source>
        <dbReference type="ARBA" id="ARBA00012220"/>
    </source>
</evidence>
<name>A0A9R1UNH3_LACSA</name>
<dbReference type="InterPro" id="IPR035434">
    <property type="entry name" value="GCL_bact_plant"/>
</dbReference>
<keyword evidence="4" id="KW-0067">ATP-binding</keyword>